<evidence type="ECO:0000313" key="2">
    <source>
        <dbReference type="EMBL" id="KAH3871964.1"/>
    </source>
</evidence>
<feature type="compositionally biased region" description="Polar residues" evidence="1">
    <location>
        <begin position="1"/>
        <end position="10"/>
    </location>
</feature>
<feature type="compositionally biased region" description="Basic and acidic residues" evidence="1">
    <location>
        <begin position="69"/>
        <end position="85"/>
    </location>
</feature>
<gene>
    <name evidence="2" type="ORF">DPMN_035179</name>
</gene>
<dbReference type="Proteomes" id="UP000828390">
    <property type="component" value="Unassembled WGS sequence"/>
</dbReference>
<protein>
    <submittedName>
        <fullName evidence="2">Uncharacterized protein</fullName>
    </submittedName>
</protein>
<keyword evidence="3" id="KW-1185">Reference proteome</keyword>
<reference evidence="2" key="2">
    <citation type="submission" date="2020-11" db="EMBL/GenBank/DDBJ databases">
        <authorList>
            <person name="McCartney M.A."/>
            <person name="Auch B."/>
            <person name="Kono T."/>
            <person name="Mallez S."/>
            <person name="Becker A."/>
            <person name="Gohl D.M."/>
            <person name="Silverstein K.A.T."/>
            <person name="Koren S."/>
            <person name="Bechman K.B."/>
            <person name="Herman A."/>
            <person name="Abrahante J.E."/>
            <person name="Garbe J."/>
        </authorList>
    </citation>
    <scope>NUCLEOTIDE SEQUENCE</scope>
    <source>
        <strain evidence="2">Duluth1</strain>
        <tissue evidence="2">Whole animal</tissue>
    </source>
</reference>
<evidence type="ECO:0000256" key="1">
    <source>
        <dbReference type="SAM" id="MobiDB-lite"/>
    </source>
</evidence>
<dbReference type="EMBL" id="JAIWYP010000002">
    <property type="protein sequence ID" value="KAH3871964.1"/>
    <property type="molecule type" value="Genomic_DNA"/>
</dbReference>
<feature type="region of interest" description="Disordered" evidence="1">
    <location>
        <begin position="1"/>
        <end position="21"/>
    </location>
</feature>
<feature type="region of interest" description="Disordered" evidence="1">
    <location>
        <begin position="35"/>
        <end position="85"/>
    </location>
</feature>
<comment type="caution">
    <text evidence="2">The sequence shown here is derived from an EMBL/GenBank/DDBJ whole genome shotgun (WGS) entry which is preliminary data.</text>
</comment>
<dbReference type="AlphaFoldDB" id="A0A9D4RKP4"/>
<name>A0A9D4RKP4_DREPO</name>
<organism evidence="2 3">
    <name type="scientific">Dreissena polymorpha</name>
    <name type="common">Zebra mussel</name>
    <name type="synonym">Mytilus polymorpha</name>
    <dbReference type="NCBI Taxonomy" id="45954"/>
    <lineage>
        <taxon>Eukaryota</taxon>
        <taxon>Metazoa</taxon>
        <taxon>Spiralia</taxon>
        <taxon>Lophotrochozoa</taxon>
        <taxon>Mollusca</taxon>
        <taxon>Bivalvia</taxon>
        <taxon>Autobranchia</taxon>
        <taxon>Heteroconchia</taxon>
        <taxon>Euheterodonta</taxon>
        <taxon>Imparidentia</taxon>
        <taxon>Neoheterodontei</taxon>
        <taxon>Myida</taxon>
        <taxon>Dreissenoidea</taxon>
        <taxon>Dreissenidae</taxon>
        <taxon>Dreissena</taxon>
    </lineage>
</organism>
<sequence length="85" mass="9339">MRRGSSSCQERSLPVDMSRAERSGCKGFTSIHAASTKAVNQTSKSRLPKINNDPRKALPIKQSSVPMLEQDKTREEGHDGPESLT</sequence>
<proteinExistence type="predicted"/>
<accession>A0A9D4RKP4</accession>
<reference evidence="2" key="1">
    <citation type="journal article" date="2019" name="bioRxiv">
        <title>The Genome of the Zebra Mussel, Dreissena polymorpha: A Resource for Invasive Species Research.</title>
        <authorList>
            <person name="McCartney M.A."/>
            <person name="Auch B."/>
            <person name="Kono T."/>
            <person name="Mallez S."/>
            <person name="Zhang Y."/>
            <person name="Obille A."/>
            <person name="Becker A."/>
            <person name="Abrahante J.E."/>
            <person name="Garbe J."/>
            <person name="Badalamenti J.P."/>
            <person name="Herman A."/>
            <person name="Mangelson H."/>
            <person name="Liachko I."/>
            <person name="Sullivan S."/>
            <person name="Sone E.D."/>
            <person name="Koren S."/>
            <person name="Silverstein K.A.T."/>
            <person name="Beckman K.B."/>
            <person name="Gohl D.M."/>
        </authorList>
    </citation>
    <scope>NUCLEOTIDE SEQUENCE</scope>
    <source>
        <strain evidence="2">Duluth1</strain>
        <tissue evidence="2">Whole animal</tissue>
    </source>
</reference>
<evidence type="ECO:0000313" key="3">
    <source>
        <dbReference type="Proteomes" id="UP000828390"/>
    </source>
</evidence>